<dbReference type="InterPro" id="IPR036388">
    <property type="entry name" value="WH-like_DNA-bd_sf"/>
</dbReference>
<name>A0A510DTX9_9CREN</name>
<dbReference type="KEGG" id="step:IC006_0905"/>
<proteinExistence type="predicted"/>
<feature type="domain" description="MCM C-terminal" evidence="2">
    <location>
        <begin position="279"/>
        <end position="335"/>
    </location>
</feature>
<dbReference type="InterPro" id="IPR036390">
    <property type="entry name" value="WH_DNA-bd_sf"/>
</dbReference>
<dbReference type="RefSeq" id="WP_149528395.1">
    <property type="nucleotide sequence ID" value="NZ_AP018929.1"/>
</dbReference>
<keyword evidence="4" id="KW-1185">Reference proteome</keyword>
<feature type="domain" description="ATPase" evidence="1">
    <location>
        <begin position="15"/>
        <end position="228"/>
    </location>
</feature>
<dbReference type="Proteomes" id="UP000322983">
    <property type="component" value="Chromosome"/>
</dbReference>
<dbReference type="GO" id="GO:0005524">
    <property type="term" value="F:ATP binding"/>
    <property type="evidence" value="ECO:0007669"/>
    <property type="project" value="InterPro"/>
</dbReference>
<dbReference type="EMBL" id="AP018929">
    <property type="protein sequence ID" value="BBG23617.1"/>
    <property type="molecule type" value="Genomic_DNA"/>
</dbReference>
<dbReference type="InterPro" id="IPR048907">
    <property type="entry name" value="WHD_MCM_arc"/>
</dbReference>
<dbReference type="PANTHER" id="PTHR34301:SF8">
    <property type="entry name" value="ATPASE DOMAIN-CONTAINING PROTEIN"/>
    <property type="match status" value="1"/>
</dbReference>
<dbReference type="SUPFAM" id="SSF52540">
    <property type="entry name" value="P-loop containing nucleoside triphosphate hydrolases"/>
    <property type="match status" value="1"/>
</dbReference>
<dbReference type="PANTHER" id="PTHR34301">
    <property type="entry name" value="DNA-BINDING PROTEIN-RELATED"/>
    <property type="match status" value="1"/>
</dbReference>
<organism evidence="3 4">
    <name type="scientific">Sulfuracidifex tepidarius</name>
    <dbReference type="NCBI Taxonomy" id="1294262"/>
    <lineage>
        <taxon>Archaea</taxon>
        <taxon>Thermoproteota</taxon>
        <taxon>Thermoprotei</taxon>
        <taxon>Sulfolobales</taxon>
        <taxon>Sulfolobaceae</taxon>
        <taxon>Sulfuracidifex</taxon>
    </lineage>
</organism>
<evidence type="ECO:0000259" key="2">
    <source>
        <dbReference type="Pfam" id="PF21100"/>
    </source>
</evidence>
<dbReference type="InterPro" id="IPR027417">
    <property type="entry name" value="P-loop_NTPase"/>
</dbReference>
<dbReference type="GeneID" id="41714703"/>
<sequence length="351" mass="40108">MLFDLHPKERREELFGREREIEYSVNQLLSKNWILIGGQREMGKTSLMKVVINELRKEHGFKGIYINLRGVRNLNSLLEMMLSEISNTKIELNVRINFMIGSAGVKVKKGAKVVNSLIELLNSIEDNFVIGLDEVQELSQASKYFLDVLGNVFTSNEKVRFIFTGSYIGVTRSLIDPPSLSPLHGRPPVVLNLRRFREEESASFLKRGMEELNLDFNREDQVVKRLDGVVGWLTLFGNLHAVRGMSFEDALNSTVAEGSKIMVDEFKHFLENKGNKALYVKLMEIVKVVSRWSEIKRGIEISLGNIDDKELTLALDSLVNNNFMEKGDKGEYKIVDPLLREIDFGRIWLPT</sequence>
<dbReference type="InterPro" id="IPR011579">
    <property type="entry name" value="ATPase_dom"/>
</dbReference>
<dbReference type="Gene3D" id="1.10.10.10">
    <property type="entry name" value="Winged helix-like DNA-binding domain superfamily/Winged helix DNA-binding domain"/>
    <property type="match status" value="1"/>
</dbReference>
<dbReference type="AlphaFoldDB" id="A0A510DTX9"/>
<evidence type="ECO:0000313" key="4">
    <source>
        <dbReference type="Proteomes" id="UP000322983"/>
    </source>
</evidence>
<accession>A0A510DTX9</accession>
<evidence type="ECO:0000313" key="3">
    <source>
        <dbReference type="EMBL" id="BBG23617.1"/>
    </source>
</evidence>
<protein>
    <submittedName>
        <fullName evidence="3">Uncharacterized protein</fullName>
    </submittedName>
</protein>
<reference evidence="3 4" key="1">
    <citation type="journal article" date="2020" name="Int. J. Syst. Evol. Microbiol.">
        <title>Sulfuracidifex tepidarius gen. nov., sp. nov. and transfer of Sulfolobus metallicus Huber and Stetter 1992 to the genus Sulfuracidifex as Sulfuracidifex metallicus comb. nov.</title>
        <authorList>
            <person name="Itoh T."/>
            <person name="Miura T."/>
            <person name="Sakai H.D."/>
            <person name="Kato S."/>
            <person name="Ohkuma M."/>
            <person name="Takashina T."/>
        </authorList>
    </citation>
    <scope>NUCLEOTIDE SEQUENCE [LARGE SCALE GENOMIC DNA]</scope>
    <source>
        <strain evidence="3 4">IC-006</strain>
    </source>
</reference>
<dbReference type="Gene3D" id="1.10.8.60">
    <property type="match status" value="1"/>
</dbReference>
<evidence type="ECO:0000259" key="1">
    <source>
        <dbReference type="Pfam" id="PF01637"/>
    </source>
</evidence>
<dbReference type="Gene3D" id="3.40.50.300">
    <property type="entry name" value="P-loop containing nucleotide triphosphate hydrolases"/>
    <property type="match status" value="1"/>
</dbReference>
<gene>
    <name evidence="3" type="ORF">IC006_0905</name>
</gene>
<dbReference type="SUPFAM" id="SSF46785">
    <property type="entry name" value="Winged helix' DNA-binding domain"/>
    <property type="match status" value="1"/>
</dbReference>
<dbReference type="Pfam" id="PF01637">
    <property type="entry name" value="ATPase_2"/>
    <property type="match status" value="1"/>
</dbReference>
<dbReference type="Pfam" id="PF21100">
    <property type="entry name" value="WHD_MCM"/>
    <property type="match status" value="1"/>
</dbReference>
<dbReference type="OrthoDB" id="132045at2157"/>